<feature type="transmembrane region" description="Helical" evidence="1">
    <location>
        <begin position="164"/>
        <end position="192"/>
    </location>
</feature>
<feature type="transmembrane region" description="Helical" evidence="1">
    <location>
        <begin position="424"/>
        <end position="445"/>
    </location>
</feature>
<feature type="transmembrane region" description="Helical" evidence="1">
    <location>
        <begin position="311"/>
        <end position="331"/>
    </location>
</feature>
<dbReference type="PIRSF" id="PIRSF030218">
    <property type="entry name" value="Mannosyltr_MA4085_prd"/>
    <property type="match status" value="1"/>
</dbReference>
<dbReference type="Proteomes" id="UP001597075">
    <property type="component" value="Unassembled WGS sequence"/>
</dbReference>
<sequence>MPFDGRRRALRAVLTITALALAARFVALGARIFHWDEGRVGYWILRYHETGEFAYRPIVHGPFLFVVNNWVFSIPGLGATDFSARLIVAVVGGLLPLSAWLLRDRLRDAEVIALALVLAANPLLVYYSRFMRNDVLVGAFAFAALACFVRALDRGDARLLYPAAALLGLAFTTKENAVVYLLCFLGAGALLVDHRLYRRARGGAWVVDVVRSEWRTAAAYRLASWGGSGRRGLGLAVVHLVAAVVVFFAVVAFFYAPRPALWQAFAAPSRLPGVVESATVGSWESFIDLWVSGSHQNHDYLPFLYDYLETLLFGAPFVLVFAVVGFVADGYGAVGGDTPGSRALVAFAAYWGAVSVLGYPVATDIRAPWAAAHAVIPLTVPAAVGVATLARRVRTAVNRSRGADEDASGNDTVRALRAAWTPSVALAALLLCGAVAGVVAANATYTNSTDDDEAGAVIQWAQPENDLKETLALVHGVARVTDGTDVLFVGTHAPGNPSDVRFHVADERSLAQPRPGGPSWHTRLPLPWYLERYGAEVTSTPPDDKTLGSDPPPVVIAASWDEDDIGRQLTGYSRHRHDFRLWNDEIVVFVEDDTLERAREQGYA</sequence>
<evidence type="ECO:0000256" key="1">
    <source>
        <dbReference type="SAM" id="Phobius"/>
    </source>
</evidence>
<proteinExistence type="predicted"/>
<keyword evidence="4" id="KW-1185">Reference proteome</keyword>
<feature type="transmembrane region" description="Helical" evidence="1">
    <location>
        <begin position="135"/>
        <end position="152"/>
    </location>
</feature>
<feature type="transmembrane region" description="Helical" evidence="1">
    <location>
        <begin position="109"/>
        <end position="128"/>
    </location>
</feature>
<organism evidence="3 4">
    <name type="scientific">Haloplanus ruber</name>
    <dbReference type="NCBI Taxonomy" id="869892"/>
    <lineage>
        <taxon>Archaea</taxon>
        <taxon>Methanobacteriati</taxon>
        <taxon>Methanobacteriota</taxon>
        <taxon>Stenosarchaea group</taxon>
        <taxon>Halobacteria</taxon>
        <taxon>Halobacteriales</taxon>
        <taxon>Haloferacaceae</taxon>
        <taxon>Haloplanus</taxon>
    </lineage>
</organism>
<gene>
    <name evidence="3" type="ORF">ACFSBJ_09645</name>
</gene>
<dbReference type="EMBL" id="JBHUDL010000010">
    <property type="protein sequence ID" value="MFD1633994.1"/>
    <property type="molecule type" value="Genomic_DNA"/>
</dbReference>
<reference evidence="3 4" key="1">
    <citation type="journal article" date="2019" name="Int. J. Syst. Evol. Microbiol.">
        <title>The Global Catalogue of Microorganisms (GCM) 10K type strain sequencing project: providing services to taxonomists for standard genome sequencing and annotation.</title>
        <authorList>
            <consortium name="The Broad Institute Genomics Platform"/>
            <consortium name="The Broad Institute Genome Sequencing Center for Infectious Disease"/>
            <person name="Wu L."/>
            <person name="Ma J."/>
        </authorList>
    </citation>
    <scope>NUCLEOTIDE SEQUENCE [LARGE SCALE GENOMIC DNA]</scope>
    <source>
        <strain evidence="3 4">CGMCC 1.10594</strain>
    </source>
</reference>
<feature type="transmembrane region" description="Helical" evidence="1">
    <location>
        <begin position="84"/>
        <end position="103"/>
    </location>
</feature>
<dbReference type="InterPro" id="IPR019962">
    <property type="entry name" value="CHP03663"/>
</dbReference>
<name>A0ABD6CXU6_9EURY</name>
<feature type="transmembrane region" description="Helical" evidence="1">
    <location>
        <begin position="343"/>
        <end position="362"/>
    </location>
</feature>
<dbReference type="PANTHER" id="PTHR41710">
    <property type="entry name" value="GLYCOSYL TRANSFERASE, FAMILY 39"/>
    <property type="match status" value="1"/>
</dbReference>
<keyword evidence="1" id="KW-0472">Membrane</keyword>
<accession>A0ABD6CXU6</accession>
<dbReference type="InterPro" id="IPR038731">
    <property type="entry name" value="RgtA/B/C-like"/>
</dbReference>
<feature type="transmembrane region" description="Helical" evidence="1">
    <location>
        <begin position="53"/>
        <end position="72"/>
    </location>
</feature>
<evidence type="ECO:0000313" key="3">
    <source>
        <dbReference type="EMBL" id="MFD1633994.1"/>
    </source>
</evidence>
<protein>
    <submittedName>
        <fullName evidence="3">Flippase activity-associated protein Agl23</fullName>
    </submittedName>
</protein>
<feature type="domain" description="Glycosyltransferase RgtA/B/C/D-like" evidence="2">
    <location>
        <begin position="70"/>
        <end position="194"/>
    </location>
</feature>
<comment type="caution">
    <text evidence="3">The sequence shown here is derived from an EMBL/GenBank/DDBJ whole genome shotgun (WGS) entry which is preliminary data.</text>
</comment>
<feature type="transmembrane region" description="Helical" evidence="1">
    <location>
        <begin position="233"/>
        <end position="256"/>
    </location>
</feature>
<dbReference type="AlphaFoldDB" id="A0ABD6CXU6"/>
<dbReference type="Pfam" id="PF13231">
    <property type="entry name" value="PMT_2"/>
    <property type="match status" value="1"/>
</dbReference>
<dbReference type="RefSeq" id="WP_256404257.1">
    <property type="nucleotide sequence ID" value="NZ_CP187151.1"/>
</dbReference>
<keyword evidence="1" id="KW-1133">Transmembrane helix</keyword>
<dbReference type="NCBIfam" id="TIGR03663">
    <property type="entry name" value="flippase activity-associated protein Agl23"/>
    <property type="match status" value="1"/>
</dbReference>
<feature type="transmembrane region" description="Helical" evidence="1">
    <location>
        <begin position="368"/>
        <end position="390"/>
    </location>
</feature>
<dbReference type="InterPro" id="IPR016950">
    <property type="entry name" value="Manno-Trfase_MA4085_prd"/>
</dbReference>
<evidence type="ECO:0000259" key="2">
    <source>
        <dbReference type="Pfam" id="PF13231"/>
    </source>
</evidence>
<dbReference type="PANTHER" id="PTHR41710:SF2">
    <property type="entry name" value="GLYCOSYL TRANSFERASE FAMILY 39_83 DOMAIN-CONTAINING PROTEIN"/>
    <property type="match status" value="1"/>
</dbReference>
<evidence type="ECO:0000313" key="4">
    <source>
        <dbReference type="Proteomes" id="UP001597075"/>
    </source>
</evidence>
<keyword evidence="1" id="KW-0812">Transmembrane</keyword>